<dbReference type="RefSeq" id="XP_015663393.1">
    <property type="nucleotide sequence ID" value="XM_015797873.1"/>
</dbReference>
<dbReference type="EMBL" id="LGTL01000002">
    <property type="protein sequence ID" value="KPA84952.1"/>
    <property type="molecule type" value="Genomic_DNA"/>
</dbReference>
<evidence type="ECO:0000313" key="2">
    <source>
        <dbReference type="Proteomes" id="UP000037923"/>
    </source>
</evidence>
<accession>A0A0N0VH31</accession>
<dbReference type="EMBL" id="LGTL01000002">
    <property type="protein sequence ID" value="KPA84953.1"/>
    <property type="molecule type" value="Genomic_DNA"/>
</dbReference>
<dbReference type="VEuPathDB" id="TriTrypDB:LpyrH10_02_3680"/>
<dbReference type="OrthoDB" id="272939at2759"/>
<comment type="caution">
    <text evidence="1">The sequence shown here is derived from an EMBL/GenBank/DDBJ whole genome shotgun (WGS) entry which is preliminary data.</text>
</comment>
<protein>
    <submittedName>
        <fullName evidence="1">Putative mitochondrial RNA binding protein</fullName>
    </submittedName>
</protein>
<dbReference type="Proteomes" id="UP000037923">
    <property type="component" value="Unassembled WGS sequence"/>
</dbReference>
<dbReference type="OMA" id="NHATRHT"/>
<organism evidence="1 2">
    <name type="scientific">Leptomonas pyrrhocoris</name>
    <name type="common">Firebug parasite</name>
    <dbReference type="NCBI Taxonomy" id="157538"/>
    <lineage>
        <taxon>Eukaryota</taxon>
        <taxon>Discoba</taxon>
        <taxon>Euglenozoa</taxon>
        <taxon>Kinetoplastea</taxon>
        <taxon>Metakinetoplastina</taxon>
        <taxon>Trypanosomatida</taxon>
        <taxon>Trypanosomatidae</taxon>
        <taxon>Leishmaniinae</taxon>
        <taxon>Leptomonas</taxon>
    </lineage>
</organism>
<dbReference type="AlphaFoldDB" id="A0A0N0VH31"/>
<proteinExistence type="predicted"/>
<dbReference type="EMBL" id="LGTL01000002">
    <property type="protein sequence ID" value="KPA84954.1"/>
    <property type="molecule type" value="Genomic_DNA"/>
</dbReference>
<keyword evidence="2" id="KW-1185">Reference proteome</keyword>
<dbReference type="RefSeq" id="XP_015663391.1">
    <property type="nucleotide sequence ID" value="XM_015797871.1"/>
</dbReference>
<sequence>MSTPYATYTRQFTARLQARMHKQSYANVMQHIDRHCATPTGGLADARMHELKDLVQQHRRTFDPSLRAKALSILQTLPLKSTDEDPHFRYTFAGLQACAHFGAVNTPTTFNFLNHVTRHTFLLDGHSIFLFHLTLLRLHHPQTTEIAQILLPRIRQVVDDFSVSEARLIMEFLAAQKALDAELARSLVAVMRGGLPDMSVVELACCVSSVHVMGSAEVAREFLTAAAPRIGQALRESVAQRHYYKSLYFAEIEDASLLSSGTTHGEGTAASAGVKKAAAARASKAQMQAFLLTEQKAAGKLLFELPRIISYLSWGPRRVLNEIVRTAIAWTEPATMTPFVSRPSSDEGAAEFGSSGAQLGDTISEAERRDHEDYLQALPQLGRRQLGVVFKALHFASHRHLAGLRILSARIAASAPEAPDAASALARDDLPLAIETVAYFYATDCIPSVLAIVEEVQTSQLAPINAAVAERVSSNENILHLLTQDELKTVEVIALRTLLSCTRLLSACNVVCTSPASPGAPPSGRPVDPETTRELCKHIAALTTSPLLQLYLDYARLLGRQEAPRTRNATRRQLAGAAHVLHSITVLFQFVTGDSKAEDFVARASTTIDVASLEKMRANLRDLTQLVQMMAEKNPGNLMTEIVVETRAALTTIQKHPEWLPNA</sequence>
<reference evidence="1 2" key="1">
    <citation type="submission" date="2015-07" db="EMBL/GenBank/DDBJ databases">
        <title>High-quality genome of monoxenous trypanosomatid Leptomonas pyrrhocoris.</title>
        <authorList>
            <person name="Flegontov P."/>
            <person name="Butenko A."/>
            <person name="Firsov S."/>
            <person name="Vlcek C."/>
            <person name="Logacheva M.D."/>
            <person name="Field M."/>
            <person name="Filatov D."/>
            <person name="Flegontova O."/>
            <person name="Gerasimov E."/>
            <person name="Jackson A.P."/>
            <person name="Kelly S."/>
            <person name="Opperdoes F."/>
            <person name="O'Reilly A."/>
            <person name="Votypka J."/>
            <person name="Yurchenko V."/>
            <person name="Lukes J."/>
        </authorList>
    </citation>
    <scope>NUCLEOTIDE SEQUENCE [LARGE SCALE GENOMIC DNA]</scope>
    <source>
        <strain evidence="1">H10</strain>
    </source>
</reference>
<dbReference type="RefSeq" id="XP_015663392.1">
    <property type="nucleotide sequence ID" value="XM_015797872.1"/>
</dbReference>
<dbReference type="GeneID" id="26901689"/>
<name>A0A0N0VH31_LEPPY</name>
<evidence type="ECO:0000313" key="1">
    <source>
        <dbReference type="EMBL" id="KPA84954.1"/>
    </source>
</evidence>
<dbReference type="CDD" id="cd23677">
    <property type="entry name" value="RESC3_ARM-like"/>
    <property type="match status" value="1"/>
</dbReference>
<gene>
    <name evidence="1" type="ORF">ABB37_01394</name>
</gene>